<reference evidence="5 6" key="1">
    <citation type="journal article" date="2003" name="Science">
        <title>Finding functional features in Saccharomyces genomes by phylogenetic footprinting.</title>
        <authorList>
            <person name="Cliften P.F."/>
            <person name="Sudarsanam P."/>
            <person name="Desikan A."/>
            <person name="Fulton L."/>
            <person name="Fulton B."/>
            <person name="Majors J."/>
            <person name="Waterston R."/>
            <person name="Cohen B.A."/>
            <person name="Johnston M."/>
        </authorList>
    </citation>
    <scope>NUCLEOTIDE SEQUENCE [LARGE SCALE GENOMIC DNA]</scope>
    <source>
        <strain evidence="6">ATCC MYA-4449 / AS 2.2408 / CBS 8840 / NBRC 1802 / NCYC 2889</strain>
    </source>
</reference>
<name>J4TYJ2_SACK1</name>
<comment type="subcellular location">
    <subcellularLocation>
        <location evidence="1">Membrane</location>
    </subcellularLocation>
</comment>
<evidence type="ECO:0000256" key="1">
    <source>
        <dbReference type="ARBA" id="ARBA00004370"/>
    </source>
</evidence>
<dbReference type="InterPro" id="IPR043130">
    <property type="entry name" value="CDP-OH_PTrfase_TM_dom"/>
</dbReference>
<comment type="similarity">
    <text evidence="2">Belongs to the CDP-alcohol phosphatidyltransferase class-I family.</text>
</comment>
<keyword evidence="4" id="KW-0812">Transmembrane</keyword>
<feature type="transmembrane region" description="Helical" evidence="4">
    <location>
        <begin position="191"/>
        <end position="211"/>
    </location>
</feature>
<gene>
    <name evidence="5" type="primary">YNL130C</name>
    <name evidence="5" type="ORF">SKUD_174904</name>
</gene>
<dbReference type="PANTHER" id="PTHR10414:SF37">
    <property type="entry name" value="BB IN A BOXCAR, ISOFORM C"/>
    <property type="match status" value="1"/>
</dbReference>
<keyword evidence="3 4" id="KW-0472">Membrane</keyword>
<dbReference type="GO" id="GO:0016020">
    <property type="term" value="C:membrane"/>
    <property type="evidence" value="ECO:0007669"/>
    <property type="project" value="UniProtKB-SubCell"/>
</dbReference>
<feature type="transmembrane region" description="Helical" evidence="4">
    <location>
        <begin position="223"/>
        <end position="242"/>
    </location>
</feature>
<feature type="transmembrane region" description="Helical" evidence="4">
    <location>
        <begin position="164"/>
        <end position="184"/>
    </location>
</feature>
<comment type="caution">
    <text evidence="5">The sequence shown here is derived from an EMBL/GenBank/DDBJ whole genome shotgun (WGS) entry which is preliminary data.</text>
</comment>
<dbReference type="Proteomes" id="UP000002753">
    <property type="component" value="Unassembled WGS sequence"/>
</dbReference>
<accession>J4TYJ2</accession>
<evidence type="ECO:0000256" key="2">
    <source>
        <dbReference type="ARBA" id="ARBA00010441"/>
    </source>
</evidence>
<dbReference type="STRING" id="226230.J4TYJ2"/>
<dbReference type="EMBL" id="AACI03000970">
    <property type="protein sequence ID" value="EJT43185.1"/>
    <property type="molecule type" value="Genomic_DNA"/>
</dbReference>
<evidence type="ECO:0000256" key="3">
    <source>
        <dbReference type="ARBA" id="ARBA00023136"/>
    </source>
</evidence>
<protein>
    <submittedName>
        <fullName evidence="5">CPT1-like protein</fullName>
    </submittedName>
</protein>
<keyword evidence="4" id="KW-1133">Transmembrane helix</keyword>
<feature type="transmembrane region" description="Helical" evidence="4">
    <location>
        <begin position="249"/>
        <end position="269"/>
    </location>
</feature>
<sequence>MHARRTGQQGPLGELFDHCIDSINTTLSMIPVCSMTGMGYTHMTIFSQFTILCSFYLSTWEEYHTHKLYLAEFCGPVEGIITLCTSFIAVGIFGPQVIWHTRVAQFSWEDHVLEIETIHLMYAFCIGALIFNIVTAHGNVVKYYESQSDKSSTPNKAAENISKALNGLLPFFAYFSSIFTLVLIQPAFISLGLVSSIGFSVAFVVGRMIIAHLTMQPFPMLNFPFFIPTIQLFVYSFMVHVLDYQKEQIVLALVWMGFGLTLAIHGMFINDIIYDITTFLDIYALSIKHPKEI</sequence>
<dbReference type="GO" id="GO:0008610">
    <property type="term" value="P:lipid biosynthetic process"/>
    <property type="evidence" value="ECO:0007669"/>
    <property type="project" value="UniProtKB-ARBA"/>
</dbReference>
<feature type="transmembrane region" description="Helical" evidence="4">
    <location>
        <begin position="120"/>
        <end position="144"/>
    </location>
</feature>
<dbReference type="InterPro" id="IPR014472">
    <property type="entry name" value="CHOPT"/>
</dbReference>
<dbReference type="PANTHER" id="PTHR10414">
    <property type="entry name" value="ETHANOLAMINEPHOSPHOTRANSFERASE"/>
    <property type="match status" value="1"/>
</dbReference>
<dbReference type="HOGENOM" id="CLU_035066_5_1_1"/>
<evidence type="ECO:0000313" key="6">
    <source>
        <dbReference type="Proteomes" id="UP000002753"/>
    </source>
</evidence>
<organism evidence="5 6">
    <name type="scientific">Saccharomyces kudriavzevii (strain ATCC MYA-4449 / AS 2.2408 / CBS 8840 / NBRC 1802 / NCYC 2889)</name>
    <name type="common">Yeast</name>
    <dbReference type="NCBI Taxonomy" id="226230"/>
    <lineage>
        <taxon>Eukaryota</taxon>
        <taxon>Fungi</taxon>
        <taxon>Dikarya</taxon>
        <taxon>Ascomycota</taxon>
        <taxon>Saccharomycotina</taxon>
        <taxon>Saccharomycetes</taxon>
        <taxon>Saccharomycetales</taxon>
        <taxon>Saccharomycetaceae</taxon>
        <taxon>Saccharomyces</taxon>
    </lineage>
</organism>
<evidence type="ECO:0000256" key="4">
    <source>
        <dbReference type="SAM" id="Phobius"/>
    </source>
</evidence>
<evidence type="ECO:0000313" key="5">
    <source>
        <dbReference type="EMBL" id="EJT43185.1"/>
    </source>
</evidence>
<dbReference type="AlphaFoldDB" id="J4TYJ2"/>
<reference evidence="6" key="2">
    <citation type="journal article" date="2011" name="G3 (Bethesda)">
        <title>The awesome power of yeast evolutionary genetics: New genome sequences and strain resources for the Saccharomyces sensu stricto genus.</title>
        <authorList>
            <person name="Scannell D.R."/>
            <person name="Zill O.A."/>
            <person name="Rokas A."/>
            <person name="Payen C."/>
            <person name="Dunham M.J."/>
            <person name="Eisen M.B."/>
            <person name="Rine J."/>
            <person name="Johnston M."/>
            <person name="Hittinger C.T."/>
        </authorList>
    </citation>
    <scope>GENOME REANNOTATION</scope>
    <source>
        <strain evidence="6">ATCC MYA-4449 / AS 2.2408 / CBS 8840 / NBRC 1802 / NCYC 2889</strain>
    </source>
</reference>
<proteinExistence type="inferred from homology"/>
<keyword evidence="6" id="KW-1185">Reference proteome</keyword>
<feature type="transmembrane region" description="Helical" evidence="4">
    <location>
        <begin position="79"/>
        <end position="99"/>
    </location>
</feature>
<dbReference type="Gene3D" id="1.20.120.1760">
    <property type="match status" value="1"/>
</dbReference>